<dbReference type="InterPro" id="IPR039378">
    <property type="entry name" value="RNase_T2_prok"/>
</dbReference>
<evidence type="ECO:0000256" key="2">
    <source>
        <dbReference type="RuleBase" id="RU004328"/>
    </source>
</evidence>
<feature type="signal peptide" evidence="3">
    <location>
        <begin position="1"/>
        <end position="22"/>
    </location>
</feature>
<sequence length="227" mass="25169">MSRLIFCIAAVLLAGFVAGCSAEDQTNNPDITSDSIPLGEGFDFYVLSLSWSPGYCVSEGGDADERQCGPDKRYAFVVHGLWPQFERGYPEYCGDGEKIDNRLAGSMIDIMPSYGLIYHQWRKHGTCSGLTPEEYFDVTRAAYNKINLPPSFSGLTETKTITPISVEKLFQAENSGIPNDGIAATCKRNYLRDVRICLTKDLASFRSCPEVDRNYCRSRSMAVAPLK</sequence>
<dbReference type="PANTHER" id="PTHR11240">
    <property type="entry name" value="RIBONUCLEASE T2"/>
    <property type="match status" value="1"/>
</dbReference>
<dbReference type="CDD" id="cd01062">
    <property type="entry name" value="RNase_T2_prok"/>
    <property type="match status" value="1"/>
</dbReference>
<evidence type="ECO:0000256" key="3">
    <source>
        <dbReference type="SAM" id="SignalP"/>
    </source>
</evidence>
<comment type="similarity">
    <text evidence="1 2">Belongs to the RNase T2 family.</text>
</comment>
<dbReference type="GO" id="GO:0006401">
    <property type="term" value="P:RNA catabolic process"/>
    <property type="evidence" value="ECO:0007669"/>
    <property type="project" value="TreeGrafter"/>
</dbReference>
<dbReference type="PROSITE" id="PS00530">
    <property type="entry name" value="RNASE_T2_1"/>
    <property type="match status" value="1"/>
</dbReference>
<dbReference type="GO" id="GO:0003723">
    <property type="term" value="F:RNA binding"/>
    <property type="evidence" value="ECO:0007669"/>
    <property type="project" value="InterPro"/>
</dbReference>
<proteinExistence type="inferred from homology"/>
<name>A0A0N0E8K0_9HYPH</name>
<dbReference type="InterPro" id="IPR018188">
    <property type="entry name" value="RNase_T2_His_AS_1"/>
</dbReference>
<dbReference type="PANTHER" id="PTHR11240:SF22">
    <property type="entry name" value="RIBONUCLEASE T2"/>
    <property type="match status" value="1"/>
</dbReference>
<reference evidence="4 5" key="1">
    <citation type="submission" date="2015-01" db="EMBL/GenBank/DDBJ databases">
        <title>Ahrensia donghaiensis sp. nov., a novel dimethylsulphoniopropionate-cleavage bacterium isolated from seawater and emended descriptions of the genus Ahrensia and Ahrensia kielensis.</title>
        <authorList>
            <person name="Liu J."/>
        </authorList>
    </citation>
    <scope>NUCLEOTIDE SEQUENCE [LARGE SCALE GENOMIC DNA]</scope>
    <source>
        <strain evidence="4 5">LZD062</strain>
    </source>
</reference>
<dbReference type="EMBL" id="JXMU01000003">
    <property type="protein sequence ID" value="KPB02425.1"/>
    <property type="molecule type" value="Genomic_DNA"/>
</dbReference>
<dbReference type="STRING" id="1514904.SU32_04065"/>
<dbReference type="InterPro" id="IPR033130">
    <property type="entry name" value="RNase_T2_His_AS_2"/>
</dbReference>
<keyword evidence="3" id="KW-0732">Signal</keyword>
<dbReference type="Pfam" id="PF00445">
    <property type="entry name" value="Ribonuclease_T2"/>
    <property type="match status" value="1"/>
</dbReference>
<dbReference type="PROSITE" id="PS51257">
    <property type="entry name" value="PROKAR_LIPOPROTEIN"/>
    <property type="match status" value="1"/>
</dbReference>
<gene>
    <name evidence="4" type="ORF">SU32_04065</name>
</gene>
<dbReference type="AlphaFoldDB" id="A0A0N0E8K0"/>
<dbReference type="InterPro" id="IPR036430">
    <property type="entry name" value="RNase_T2-like_sf"/>
</dbReference>
<dbReference type="PROSITE" id="PS00531">
    <property type="entry name" value="RNASE_T2_2"/>
    <property type="match status" value="1"/>
</dbReference>
<dbReference type="InterPro" id="IPR001568">
    <property type="entry name" value="RNase_T2-like"/>
</dbReference>
<evidence type="ECO:0000256" key="1">
    <source>
        <dbReference type="ARBA" id="ARBA00007469"/>
    </source>
</evidence>
<dbReference type="GO" id="GO:0033897">
    <property type="term" value="F:ribonuclease T2 activity"/>
    <property type="evidence" value="ECO:0007669"/>
    <property type="project" value="InterPro"/>
</dbReference>
<keyword evidence="5" id="KW-1185">Reference proteome</keyword>
<dbReference type="RefSeq" id="WP_053998056.1">
    <property type="nucleotide sequence ID" value="NZ_JXMU01000003.1"/>
</dbReference>
<feature type="chain" id="PRO_5005847222" evidence="3">
    <location>
        <begin position="23"/>
        <end position="227"/>
    </location>
</feature>
<dbReference type="OrthoDB" id="4720638at2"/>
<evidence type="ECO:0000313" key="4">
    <source>
        <dbReference type="EMBL" id="KPB02425.1"/>
    </source>
</evidence>
<protein>
    <submittedName>
        <fullName evidence="4">Ribonuclease T</fullName>
    </submittedName>
</protein>
<accession>A0A0N0E8K0</accession>
<evidence type="ECO:0000313" key="5">
    <source>
        <dbReference type="Proteomes" id="UP000038011"/>
    </source>
</evidence>
<dbReference type="PATRIC" id="fig|1514904.3.peg.2526"/>
<dbReference type="Proteomes" id="UP000038011">
    <property type="component" value="Unassembled WGS sequence"/>
</dbReference>
<organism evidence="4 5">
    <name type="scientific">Ahrensia marina</name>
    <dbReference type="NCBI Taxonomy" id="1514904"/>
    <lineage>
        <taxon>Bacteria</taxon>
        <taxon>Pseudomonadati</taxon>
        <taxon>Pseudomonadota</taxon>
        <taxon>Alphaproteobacteria</taxon>
        <taxon>Hyphomicrobiales</taxon>
        <taxon>Ahrensiaceae</taxon>
        <taxon>Ahrensia</taxon>
    </lineage>
</organism>
<dbReference type="Gene3D" id="3.90.730.10">
    <property type="entry name" value="Ribonuclease T2-like"/>
    <property type="match status" value="1"/>
</dbReference>
<dbReference type="SUPFAM" id="SSF55895">
    <property type="entry name" value="Ribonuclease Rh-like"/>
    <property type="match status" value="1"/>
</dbReference>
<comment type="caution">
    <text evidence="4">The sequence shown here is derived from an EMBL/GenBank/DDBJ whole genome shotgun (WGS) entry which is preliminary data.</text>
</comment>